<dbReference type="STRING" id="279113.CPter91_3012"/>
<feature type="domain" description="Immunoglobulin" evidence="2">
    <location>
        <begin position="1499"/>
        <end position="1579"/>
    </location>
</feature>
<evidence type="ECO:0000259" key="2">
    <source>
        <dbReference type="SMART" id="SM00409"/>
    </source>
</evidence>
<keyword evidence="1" id="KW-1133">Transmembrane helix</keyword>
<feature type="domain" description="Immunoglobulin" evidence="2">
    <location>
        <begin position="1272"/>
        <end position="1366"/>
    </location>
</feature>
<name>A0A127Q5P6_9BURK</name>
<dbReference type="InterPro" id="IPR003599">
    <property type="entry name" value="Ig_sub"/>
</dbReference>
<dbReference type="Pfam" id="PF01833">
    <property type="entry name" value="TIG"/>
    <property type="match status" value="2"/>
</dbReference>
<dbReference type="Pfam" id="PF04151">
    <property type="entry name" value="PPC"/>
    <property type="match status" value="1"/>
</dbReference>
<dbReference type="EMBL" id="CP013234">
    <property type="protein sequence ID" value="AMP05353.1"/>
    <property type="molecule type" value="Genomic_DNA"/>
</dbReference>
<dbReference type="KEGG" id="cpra:CPter91_3012"/>
<dbReference type="InterPro" id="IPR013783">
    <property type="entry name" value="Ig-like_fold"/>
</dbReference>
<evidence type="ECO:0000256" key="1">
    <source>
        <dbReference type="SAM" id="Phobius"/>
    </source>
</evidence>
<feature type="domain" description="Immunoglobulin" evidence="2">
    <location>
        <begin position="1920"/>
        <end position="2013"/>
    </location>
</feature>
<dbReference type="InterPro" id="IPR014756">
    <property type="entry name" value="Ig_E-set"/>
</dbReference>
<dbReference type="NCBIfam" id="TIGR01643">
    <property type="entry name" value="YD_repeat_2x"/>
    <property type="match status" value="1"/>
</dbReference>
<dbReference type="Gene3D" id="2.60.120.380">
    <property type="match status" value="11"/>
</dbReference>
<dbReference type="Pfam" id="PF05593">
    <property type="entry name" value="RHS_repeat"/>
    <property type="match status" value="1"/>
</dbReference>
<keyword evidence="1" id="KW-0812">Transmembrane</keyword>
<sequence length="2781" mass="279981">MKELVNVISLLAKIKLGQGAGQMANSNRAATRRVQHVAQMAFSAFSLMLQHVLRFHVIAVLASVFMCAGIAHAAGANYVYDELGRLVQVIAGDGSSTQYAYDAAGNITAVKADTVNTLAISSFTPTSGGAGTNITIFGSGFSTIAASNTVTINNVAATVTSASASQLKLTVPASATTGLITVSNANGSVTSTQPFTVGSTLSAPTITSFTPTIGAAGTAVTINGTNFQAGISNNKAFFGGVGGVVTSLTAPGQAIATVPSSAQSGKISLQTATGTGTSSADFFVVPSGIAVADVVTTGRIVADGVAATPTINTAGKYAMLLFDGTAGQQLSLGMSSFAPVPSGSGTVSIRLYGPTGNVVNSCSLSGVDKCQFAALPQTATYRILLGIDGSHTASMSLLLSSAASGTLVPNAAATIFATTRIGQTASYTFKATAGDNYSLAWTGATFNGYWSYLYVYAPDGSQIAAPNFSAVSSATGEMQLTNLQQTGVYTVSVVPYSGGTGQVGLQLLSPAQGTLTVDGAALTMNQVAGATGRYTFNGTVGQRLGLGGSGVTFTPAGDSANWSVIAPNGTTLVNCGGFSASNGCVLPQLTAAGVYTVVVVPTTGTSAIQGTLTLSSEVSGTLTANAAATIFTTARAGQNARYTFNATAGDNYTLAWTGSTFSGNWSTLIVAAPDGSQVSSQYFGANYMPTGEVQLNNLSQTGSYTVFMAPSAGAVGQMAIQLLSPATGALTIDGAPLVINQAAGATGRYTFNGTAGQHLGLGMTSVTVTPAGGYYAWSVTTPTGATLATCTGFSADSGCALPALPATGVYTVLLAPSSANSAVQGNMTLLSEVSGTLTANAAPTLFTARVGQNGRYTFNAAAGDNYTLAWTGATFGTYYNTLSVYAPDGSQVTYNFFSGYSPTGILPLNNLAQTGTYTVIVAPDTGRAGQVALQLLSPESGSLIIDGVPLAINQTAGMSGRYTFNGTVGQRLGLGVSGTSFTPSGGYTSWLVISPNGTTLKDCGNFSTDSACVLPALPTAGRYTVLVQTNATTAVQGSLLLSSEVAGLLTANAAATTFTAARPGQNARYTFNATSGDNYTLAWTGNTLGGTSSNLSVYAPNGAQIASTYYFGAASGASGELQLANLAETGTYAVTITPYGGVTGQVAVQLLSPAAGVLNADGAALTINQVAGSIGKYTFGGSIGQRLGLGISNATLTPAGGYISWSIVGPSGATLKDCGTFTTDSSCVLPQLNVTGVYTVVMTASNATIALQGNLTLSNELGGTLTANTAASTFTTARPGQNARYTFSATSGDNYSLVWTGSTFAGSANILYVYAPDGSQIAAPNFGAANGPAGEIQLTNLSQTGVYSVFIVPNGGVTGQMTIQLLAPATGEITIDSTALAINQVAGGTGRYTFAGTTGQHLGLGISGVVFTPTAGASLTIALLDPENRAIFTCGGFTANASCNLPALPADGTYTMVLTSGPTTAVKANLILSTEITGTLVVSAPAKSSLFTRVGQNGRYTFEATAGQNLSVNVSGSTFATSGNVATVYAPDGTAIGSETFGNTANGALTLTNLSQTGTYTIFVDPYQADTGQLSVSVILTGTTPTTPGTSDGVLVVDGDPLTVTLADSQVGVYTFSGIVGQSVGFGFSGIASNIQNSYEVYTPAGSILLSDYWRQGNGGDRIPVLPMTGTYKVAVKAHGGAPINITLTLSSDVVGNLAQNAAPVTLTTTRNGQNGRYTFSATAGANYDLVWANATYKGYWSTFTVFAPDGTQIGSANFSSDSNQTGDILLNNLTQTGTYTVAVVPNAGNAGSVALQLLSPAAGSLTADGPPLAISLAAGASGQYTFSGIVGQRLGLALSGLSTTPAGGSVTWSVIAPNGSTMAACGSISTDNGCVLPKLPATGTYTIAVSPNGTPTTVQAALTLSSEVTGVLTANAAATTMQTTRVGQNGRYTFTANAGDNYSLVWTGATFNGNWSTFYLYAPDGSQMTTQSFSASYSAGEIPLSNLSQTGTYTLFAVPYAGGTGQVALQLLAPATGSLTVDGPPLTINQAAGENGQYTFNGTIGQQLGLGISGVSFPPSGSSANWSVIGPNGGVVSTCGYGYFSSDSSCGLPQLYANGIYTVVITQTNATAATKATLTLSSNVSDTLTANAAATTFTTARVGQNGKYTFNANAGDNYSLAWSGATFNGYWSNIYVYAPDGSQIASSNFSAYSNSSGEIQLNSLPQAGAYTVLIVPASGGTGQVTLQLLSPASGALTINGTPLAMSQVAGATGRYTFNGMAGQQLGLGISGTTITPASSSLNWSIIAPNGTTLITCSGGLSADGGCALPRLPVTGTYTVMLIPNTGTTAIQGTLSLSSEVTGTLSANAAASTIVTARSGQNARYTFSAATGDSYSLTWTGETYKGAWTYLYVYAPDGSQIASTYTSSDYNPSGGIQLNNLPQAGTYTVFAVPYAGQIGQIALQLLSPVTAPLTVDGTPLAINQMPGAIGKYTFNGTIGQRIGLGISGVKFTPGGGYVNWTVIAPNGSLLKDCNSFSTDSGCVLPQLNATGVYTVVLIPSNVTTAIQGTLSLSTEVAGTLTANAAATAFATARAGQNGRYTFTANAGDNYNLTWAGSTFHGTWSYLYVYAPDGSQVAGPYFDDVNQPSGIVALHNLSQTGTYTVFIVPYAGGVGQVALQLLSPATGALTVDGTPLTINLVAGQSGSYSFSGTVGQYLKVALSGITVTPVNASVTVSVIGPNGVAVGSPVGAAGAVNWNVPEVSSGSTGLPSTGNYTVIINPNSAGTAFSGALSIKQFGLTP</sequence>
<protein>
    <submittedName>
        <fullName evidence="3">IPT/TIG domain protein</fullName>
    </submittedName>
</protein>
<gene>
    <name evidence="3" type="ORF">CPter91_3012</name>
</gene>
<dbReference type="CDD" id="cd00603">
    <property type="entry name" value="IPT_PCSR"/>
    <property type="match status" value="1"/>
</dbReference>
<evidence type="ECO:0000313" key="4">
    <source>
        <dbReference type="Proteomes" id="UP000074561"/>
    </source>
</evidence>
<dbReference type="PATRIC" id="fig|279113.9.peg.2977"/>
<feature type="domain" description="Immunoglobulin" evidence="2">
    <location>
        <begin position="2352"/>
        <end position="2446"/>
    </location>
</feature>
<dbReference type="SMART" id="SM00409">
    <property type="entry name" value="IG"/>
    <property type="match status" value="5"/>
</dbReference>
<accession>A0A127Q5P6</accession>
<proteinExistence type="predicted"/>
<reference evidence="3 4" key="1">
    <citation type="submission" date="2015-11" db="EMBL/GenBank/DDBJ databases">
        <title>Exploring the genomic traits of fungus-feeding bacterial genus Collimonas.</title>
        <authorList>
            <person name="Song C."/>
            <person name="Schmidt R."/>
            <person name="de Jager V."/>
            <person name="Krzyzanowska D."/>
            <person name="Jongedijk E."/>
            <person name="Cankar K."/>
            <person name="Beekwilder J."/>
            <person name="van Veen A."/>
            <person name="de Boer W."/>
            <person name="van Veen J.A."/>
            <person name="Garbeva P."/>
        </authorList>
    </citation>
    <scope>NUCLEOTIDE SEQUENCE [LARGE SCALE GENOMIC DNA]</scope>
    <source>
        <strain evidence="3 4">Ter91</strain>
    </source>
</reference>
<dbReference type="InterPro" id="IPR006530">
    <property type="entry name" value="YD"/>
</dbReference>
<keyword evidence="1" id="KW-0472">Membrane</keyword>
<evidence type="ECO:0000313" key="3">
    <source>
        <dbReference type="EMBL" id="AMP05353.1"/>
    </source>
</evidence>
<dbReference type="Proteomes" id="UP000074561">
    <property type="component" value="Chromosome"/>
</dbReference>
<dbReference type="InterPro" id="IPR031325">
    <property type="entry name" value="RHS_repeat"/>
</dbReference>
<dbReference type="RefSeq" id="WP_061941261.1">
    <property type="nucleotide sequence ID" value="NZ_CP013234.1"/>
</dbReference>
<dbReference type="InterPro" id="IPR002909">
    <property type="entry name" value="IPT_dom"/>
</dbReference>
<feature type="transmembrane region" description="Helical" evidence="1">
    <location>
        <begin position="55"/>
        <end position="80"/>
    </location>
</feature>
<dbReference type="SUPFAM" id="SSF81296">
    <property type="entry name" value="E set domains"/>
    <property type="match status" value="2"/>
</dbReference>
<dbReference type="OrthoDB" id="8764461at2"/>
<dbReference type="InterPro" id="IPR007280">
    <property type="entry name" value="Peptidase_C_arc/bac"/>
</dbReference>
<dbReference type="Gene3D" id="2.60.40.10">
    <property type="entry name" value="Immunoglobulins"/>
    <property type="match status" value="2"/>
</dbReference>
<organism evidence="3 4">
    <name type="scientific">Collimonas pratensis</name>
    <dbReference type="NCBI Taxonomy" id="279113"/>
    <lineage>
        <taxon>Bacteria</taxon>
        <taxon>Pseudomonadati</taxon>
        <taxon>Pseudomonadota</taxon>
        <taxon>Betaproteobacteria</taxon>
        <taxon>Burkholderiales</taxon>
        <taxon>Oxalobacteraceae</taxon>
        <taxon>Collimonas</taxon>
    </lineage>
</organism>
<feature type="domain" description="Immunoglobulin" evidence="2">
    <location>
        <begin position="1056"/>
        <end position="1151"/>
    </location>
</feature>